<dbReference type="Proteomes" id="UP001642409">
    <property type="component" value="Unassembled WGS sequence"/>
</dbReference>
<gene>
    <name evidence="1" type="ORF">HINF_LOCUS15862</name>
    <name evidence="2" type="ORF">HINF_LOCUS3675</name>
</gene>
<dbReference type="EMBL" id="CAXDID020000006">
    <property type="protein sequence ID" value="CAL5976124.1"/>
    <property type="molecule type" value="Genomic_DNA"/>
</dbReference>
<evidence type="ECO:0000313" key="1">
    <source>
        <dbReference type="EMBL" id="CAI9928217.1"/>
    </source>
</evidence>
<reference evidence="2 3" key="2">
    <citation type="submission" date="2024-07" db="EMBL/GenBank/DDBJ databases">
        <authorList>
            <person name="Akdeniz Z."/>
        </authorList>
    </citation>
    <scope>NUCLEOTIDE SEQUENCE [LARGE SCALE GENOMIC DNA]</scope>
</reference>
<evidence type="ECO:0000313" key="2">
    <source>
        <dbReference type="EMBL" id="CAL5976124.1"/>
    </source>
</evidence>
<reference evidence="1" key="1">
    <citation type="submission" date="2023-06" db="EMBL/GenBank/DDBJ databases">
        <authorList>
            <person name="Kurt Z."/>
        </authorList>
    </citation>
    <scope>NUCLEOTIDE SEQUENCE</scope>
</reference>
<organism evidence="1">
    <name type="scientific">Hexamita inflata</name>
    <dbReference type="NCBI Taxonomy" id="28002"/>
    <lineage>
        <taxon>Eukaryota</taxon>
        <taxon>Metamonada</taxon>
        <taxon>Diplomonadida</taxon>
        <taxon>Hexamitidae</taxon>
        <taxon>Hexamitinae</taxon>
        <taxon>Hexamita</taxon>
    </lineage>
</organism>
<proteinExistence type="predicted"/>
<dbReference type="AlphaFoldDB" id="A0AA86P0R5"/>
<protein>
    <submittedName>
        <fullName evidence="2">Hypothetical_protein</fullName>
    </submittedName>
</protein>
<dbReference type="EMBL" id="CATOUU010000386">
    <property type="protein sequence ID" value="CAI9928217.1"/>
    <property type="molecule type" value="Genomic_DNA"/>
</dbReference>
<comment type="caution">
    <text evidence="1">The sequence shown here is derived from an EMBL/GenBank/DDBJ whole genome shotgun (WGS) entry which is preliminary data.</text>
</comment>
<sequence>MFYAKLYQISSPKFITQPESQISLIPGQNFMNKSLDLSCQYGISSILDVNIQELKQDDKSVKIPKQKQFALIVQLKPINNVVVEKATVQIQDPVNKTIYFENIRLLANKPIASGQVLTTSFAVIASKDVGETALINIIVSYQSSGILHNQIISMRVYTKNIFVVSQTDMRYFSQLSVKADQNIVIDNKFIAQCTMPDEDIEFYEMYKKKNNITAPLLKIPAPESLITQSETVNKVYKRHEIPTKAIISPRQSFQLLRAQDYDIKPQNFFLKGPGLQHIKSNNILELKFQFIAPHNIQILKLAEGPLSIMDHSIVLRELNLEGLKREPGSKLITGEVNLKISCTGSGILKMANWAIQSGNEIRGLDEVVCVDVE</sequence>
<keyword evidence="3" id="KW-1185">Reference proteome</keyword>
<accession>A0AA86P0R5</accession>
<evidence type="ECO:0000313" key="3">
    <source>
        <dbReference type="Proteomes" id="UP001642409"/>
    </source>
</evidence>
<name>A0AA86P0R5_9EUKA</name>